<dbReference type="GO" id="GO:0030030">
    <property type="term" value="P:cell projection organization"/>
    <property type="evidence" value="ECO:0007669"/>
    <property type="project" value="UniProtKB-KW"/>
</dbReference>
<feature type="compositionally biased region" description="Polar residues" evidence="11">
    <location>
        <begin position="718"/>
        <end position="758"/>
    </location>
</feature>
<keyword evidence="13" id="KW-1185">Reference proteome</keyword>
<evidence type="ECO:0000256" key="3">
    <source>
        <dbReference type="ARBA" id="ARBA00022614"/>
    </source>
</evidence>
<evidence type="ECO:0000313" key="13">
    <source>
        <dbReference type="Proteomes" id="UP000298787"/>
    </source>
</evidence>
<dbReference type="STRING" id="240159.A0A4U5TZT1"/>
<evidence type="ECO:0000256" key="5">
    <source>
        <dbReference type="ARBA" id="ARBA00022794"/>
    </source>
</evidence>
<dbReference type="GO" id="GO:1902018">
    <property type="term" value="P:negative regulation of cilium assembly"/>
    <property type="evidence" value="ECO:0007669"/>
    <property type="project" value="TreeGrafter"/>
</dbReference>
<evidence type="ECO:0000256" key="11">
    <source>
        <dbReference type="SAM" id="MobiDB-lite"/>
    </source>
</evidence>
<evidence type="ECO:0000256" key="1">
    <source>
        <dbReference type="ARBA" id="ARBA00004300"/>
    </source>
</evidence>
<dbReference type="InterPro" id="IPR032675">
    <property type="entry name" value="LRR_dom_sf"/>
</dbReference>
<dbReference type="Pfam" id="PF14580">
    <property type="entry name" value="LRR_9"/>
    <property type="match status" value="1"/>
</dbReference>
<feature type="region of interest" description="Disordered" evidence="11">
    <location>
        <begin position="622"/>
        <end position="670"/>
    </location>
</feature>
<accession>A0A4U5TZT1</accession>
<feature type="compositionally biased region" description="Polar residues" evidence="11">
    <location>
        <begin position="632"/>
        <end position="652"/>
    </location>
</feature>
<feature type="compositionally biased region" description="Basic and acidic residues" evidence="11">
    <location>
        <begin position="653"/>
        <end position="662"/>
    </location>
</feature>
<dbReference type="InterPro" id="IPR003591">
    <property type="entry name" value="Leu-rich_rpt_typical-subtyp"/>
</dbReference>
<feature type="coiled-coil region" evidence="10">
    <location>
        <begin position="554"/>
        <end position="588"/>
    </location>
</feature>
<dbReference type="PROSITE" id="PS51450">
    <property type="entry name" value="LRR"/>
    <property type="match status" value="4"/>
</dbReference>
<dbReference type="InterPro" id="IPR001611">
    <property type="entry name" value="Leu-rich_rpt"/>
</dbReference>
<dbReference type="EMBL" id="CM014079">
    <property type="protein sequence ID" value="TKS67020.1"/>
    <property type="molecule type" value="Genomic_DNA"/>
</dbReference>
<sequence>MGVSDLQFDTKAGPVVDLSDRGMQKLDPSFTCSEETHTLILDRNHIMKLDHLERNPGLQQLSVASNRLVRMMGVSRLTELRVLNLPNNSIGYIEGLRDLPHLEWLNLSGNNIKVIEQLNNCVSLQHLDLSDNNISTIGDLTKLVALKTLLLHGNSITTLRTVPAHLPAHLSILSLAENEIRDLNEVSYLAPLHDMEQLSIMNNPCVMATPSLPGFDYRPYIMSWCLSLKVLDGYVVSQKEGLKAEWLYSQGKGRSYRPGQHVQLVQYLATVCPLTSSPALETAEDAKLEKILSKQRFHQRQLLEETGGGCPSPPRPTQLDVESHSPSHAAPQGGVREVKKISAPAPVAAPSVRDIEPVMQFNTWVSCDSSHPSLPVVRSPRHGEEPIYLEDVQTDEDKLNGSMLSSESTFLPFTSDLEAQTTHSDSEDETETFEPDSLAPKRPAQPKKHNNTNKPHGSPTVDKQEEEVISVAATTAGSPEVRISTPQNDLETSSDLSRAEMKESPKQEEAGVCAGKSILMEAHKAAVKIQSWWRGQYTRCCHPMAREVRSEIRLRRMQEHIVFLSEKLDRVQQQYEEERLQRLVQEEAVKFLWKELQSMQQWKQSVQQQLACITPAQFLAPGQREAAPPAASGTTNPPNTDVSFPDSGFQTTSDHHTAHEDSFLSSGTADSLKTVRALSPVRSGGMDSADCSLLEQYLSSVQQREEEAEEVIADRTDTPQPSSPVSPSKTAQHNSPQQKAADNQSDVQRTEGTNPSPV</sequence>
<organism evidence="12 13">
    <name type="scientific">Collichthys lucidus</name>
    <name type="common">Big head croaker</name>
    <name type="synonym">Sciaena lucida</name>
    <dbReference type="NCBI Taxonomy" id="240159"/>
    <lineage>
        <taxon>Eukaryota</taxon>
        <taxon>Metazoa</taxon>
        <taxon>Chordata</taxon>
        <taxon>Craniata</taxon>
        <taxon>Vertebrata</taxon>
        <taxon>Euteleostomi</taxon>
        <taxon>Actinopterygii</taxon>
        <taxon>Neopterygii</taxon>
        <taxon>Teleostei</taxon>
        <taxon>Neoteleostei</taxon>
        <taxon>Acanthomorphata</taxon>
        <taxon>Eupercaria</taxon>
        <taxon>Sciaenidae</taxon>
        <taxon>Collichthys</taxon>
    </lineage>
</organism>
<protein>
    <recommendedName>
        <fullName evidence="8">Centrosomal protein of 97 kDa</fullName>
    </recommendedName>
    <alternativeName>
        <fullName evidence="9">Leucine-rich repeat and IQ domain-containing protein 2</fullName>
    </alternativeName>
</protein>
<dbReference type="SMART" id="SM00369">
    <property type="entry name" value="LRR_TYP"/>
    <property type="match status" value="4"/>
</dbReference>
<keyword evidence="6" id="KW-0206">Cytoskeleton</keyword>
<keyword evidence="4" id="KW-0677">Repeat</keyword>
<evidence type="ECO:0000256" key="6">
    <source>
        <dbReference type="ARBA" id="ARBA00023212"/>
    </source>
</evidence>
<keyword evidence="3" id="KW-0433">Leucine-rich repeat</keyword>
<evidence type="ECO:0000256" key="9">
    <source>
        <dbReference type="ARBA" id="ARBA00076677"/>
    </source>
</evidence>
<keyword evidence="10" id="KW-0175">Coiled coil</keyword>
<comment type="function">
    <text evidence="7">Acts as a key negative regulator of ciliogenesis in collaboration with CCP110 by capping the mother centriole thereby preventing cilia formation. Required for recruitment of CCP110 to the centrosome.</text>
</comment>
<dbReference type="FunFam" id="3.80.10.10:FF:000165">
    <property type="entry name" value="Centrosomal protein of 97 kDa"/>
    <property type="match status" value="1"/>
</dbReference>
<dbReference type="Gene3D" id="3.80.10.10">
    <property type="entry name" value="Ribonuclease Inhibitor"/>
    <property type="match status" value="2"/>
</dbReference>
<feature type="region of interest" description="Disordered" evidence="11">
    <location>
        <begin position="304"/>
        <end position="335"/>
    </location>
</feature>
<evidence type="ECO:0000256" key="10">
    <source>
        <dbReference type="SAM" id="Coils"/>
    </source>
</evidence>
<evidence type="ECO:0000313" key="12">
    <source>
        <dbReference type="EMBL" id="TKS67020.1"/>
    </source>
</evidence>
<feature type="compositionally biased region" description="Polar residues" evidence="11">
    <location>
        <begin position="484"/>
        <end position="496"/>
    </location>
</feature>
<comment type="subcellular location">
    <subcellularLocation>
        <location evidence="1">Cytoplasm</location>
        <location evidence="1">Cytoskeleton</location>
        <location evidence="1">Microtubule organizing center</location>
        <location evidence="1">Centrosome</location>
    </subcellularLocation>
</comment>
<reference evidence="12 13" key="1">
    <citation type="submission" date="2019-01" db="EMBL/GenBank/DDBJ databases">
        <title>Genome Assembly of Collichthys lucidus.</title>
        <authorList>
            <person name="Cai M."/>
            <person name="Xiao S."/>
        </authorList>
    </citation>
    <scope>NUCLEOTIDE SEQUENCE [LARGE SCALE GENOMIC DNA]</scope>
    <source>
        <strain evidence="12">JT15FE1705JMU</strain>
        <tissue evidence="12">Muscle</tissue>
    </source>
</reference>
<feature type="region of interest" description="Disordered" evidence="11">
    <location>
        <begin position="419"/>
        <end position="509"/>
    </location>
</feature>
<dbReference type="PANTHER" id="PTHR45973">
    <property type="entry name" value="PROTEIN PHOSPHATASE 1 REGULATORY SUBUNIT SDS22-RELATED"/>
    <property type="match status" value="1"/>
</dbReference>
<dbReference type="OrthoDB" id="5954088at2759"/>
<evidence type="ECO:0000256" key="4">
    <source>
        <dbReference type="ARBA" id="ARBA00022737"/>
    </source>
</evidence>
<dbReference type="PANTHER" id="PTHR45973:SF2">
    <property type="entry name" value="CENTROSOMAL PROTEIN OF 97 KDA"/>
    <property type="match status" value="1"/>
</dbReference>
<keyword evidence="2" id="KW-0963">Cytoplasm</keyword>
<dbReference type="PROSITE" id="PS50096">
    <property type="entry name" value="IQ"/>
    <property type="match status" value="1"/>
</dbReference>
<evidence type="ECO:0000256" key="7">
    <source>
        <dbReference type="ARBA" id="ARBA00058656"/>
    </source>
</evidence>
<proteinExistence type="predicted"/>
<dbReference type="GO" id="GO:0005813">
    <property type="term" value="C:centrosome"/>
    <property type="evidence" value="ECO:0007669"/>
    <property type="project" value="UniProtKB-SubCell"/>
</dbReference>
<dbReference type="InterPro" id="IPR050576">
    <property type="entry name" value="Cilia_flagella_integrity"/>
</dbReference>
<keyword evidence="5" id="KW-0970">Cilium biogenesis/degradation</keyword>
<feature type="compositionally biased region" description="Basic and acidic residues" evidence="11">
    <location>
        <begin position="497"/>
        <end position="509"/>
    </location>
</feature>
<evidence type="ECO:0000256" key="8">
    <source>
        <dbReference type="ARBA" id="ARBA00068862"/>
    </source>
</evidence>
<feature type="region of interest" description="Disordered" evidence="11">
    <location>
        <begin position="700"/>
        <end position="758"/>
    </location>
</feature>
<gene>
    <name evidence="12" type="ORF">D9C73_001657</name>
</gene>
<evidence type="ECO:0000256" key="2">
    <source>
        <dbReference type="ARBA" id="ARBA00022490"/>
    </source>
</evidence>
<name>A0A4U5TZT1_COLLU</name>
<dbReference type="SUPFAM" id="SSF52058">
    <property type="entry name" value="L domain-like"/>
    <property type="match status" value="1"/>
</dbReference>
<dbReference type="Proteomes" id="UP000298787">
    <property type="component" value="Chromosome 2"/>
</dbReference>
<dbReference type="AlphaFoldDB" id="A0A4U5TZT1"/>
<feature type="region of interest" description="Disordered" evidence="11">
    <location>
        <begin position="369"/>
        <end position="390"/>
    </location>
</feature>
<dbReference type="SMART" id="SM00365">
    <property type="entry name" value="LRR_SD22"/>
    <property type="match status" value="3"/>
</dbReference>